<protein>
    <submittedName>
        <fullName evidence="2">Uncharacterized protein</fullName>
    </submittedName>
</protein>
<accession>A0A5B0PP86</accession>
<proteinExistence type="predicted"/>
<dbReference type="EMBL" id="VSWC01000042">
    <property type="protein sequence ID" value="KAA1103485.1"/>
    <property type="molecule type" value="Genomic_DNA"/>
</dbReference>
<keyword evidence="3" id="KW-1185">Reference proteome</keyword>
<dbReference type="Proteomes" id="UP000324748">
    <property type="component" value="Unassembled WGS sequence"/>
</dbReference>
<sequence>MNLQATVVLFTLAVMFTAVVQAAPPPLCPWCKKAYGIPCTSEQMTKFKLTPSGPCNCKFPSMKNCPNIVPKANFVCIDSNCLAIFCINPGYTNRKALRPCYHPVADVICRGICPAAGTSEPGPSKPNNNNHDYEDE</sequence>
<name>A0A5B0PP86_PUCGR</name>
<evidence type="ECO:0000256" key="1">
    <source>
        <dbReference type="SAM" id="SignalP"/>
    </source>
</evidence>
<reference evidence="2 3" key="1">
    <citation type="submission" date="2019-05" db="EMBL/GenBank/DDBJ databases">
        <title>Emergence of the Ug99 lineage of the wheat stem rust pathogen through somatic hybridization.</title>
        <authorList>
            <person name="Li F."/>
            <person name="Upadhyaya N.M."/>
            <person name="Sperschneider J."/>
            <person name="Matny O."/>
            <person name="Nguyen-Phuc H."/>
            <person name="Mago R."/>
            <person name="Raley C."/>
            <person name="Miller M.E."/>
            <person name="Silverstein K.A.T."/>
            <person name="Henningsen E."/>
            <person name="Hirsch C.D."/>
            <person name="Visser B."/>
            <person name="Pretorius Z.A."/>
            <person name="Steffenson B.J."/>
            <person name="Schwessinger B."/>
            <person name="Dodds P.N."/>
            <person name="Figueroa M."/>
        </authorList>
    </citation>
    <scope>NUCLEOTIDE SEQUENCE [LARGE SCALE GENOMIC DNA]</scope>
    <source>
        <strain evidence="2">21-0</strain>
    </source>
</reference>
<feature type="signal peptide" evidence="1">
    <location>
        <begin position="1"/>
        <end position="22"/>
    </location>
</feature>
<gene>
    <name evidence="2" type="ORF">PGT21_019330</name>
</gene>
<comment type="caution">
    <text evidence="2">The sequence shown here is derived from an EMBL/GenBank/DDBJ whole genome shotgun (WGS) entry which is preliminary data.</text>
</comment>
<dbReference type="AlphaFoldDB" id="A0A5B0PP86"/>
<keyword evidence="1" id="KW-0732">Signal</keyword>
<evidence type="ECO:0000313" key="3">
    <source>
        <dbReference type="Proteomes" id="UP000324748"/>
    </source>
</evidence>
<organism evidence="2 3">
    <name type="scientific">Puccinia graminis f. sp. tritici</name>
    <dbReference type="NCBI Taxonomy" id="56615"/>
    <lineage>
        <taxon>Eukaryota</taxon>
        <taxon>Fungi</taxon>
        <taxon>Dikarya</taxon>
        <taxon>Basidiomycota</taxon>
        <taxon>Pucciniomycotina</taxon>
        <taxon>Pucciniomycetes</taxon>
        <taxon>Pucciniales</taxon>
        <taxon>Pucciniaceae</taxon>
        <taxon>Puccinia</taxon>
    </lineage>
</organism>
<feature type="chain" id="PRO_5022914978" evidence="1">
    <location>
        <begin position="23"/>
        <end position="136"/>
    </location>
</feature>
<evidence type="ECO:0000313" key="2">
    <source>
        <dbReference type="EMBL" id="KAA1103485.1"/>
    </source>
</evidence>